<keyword evidence="2" id="KW-1133">Transmembrane helix</keyword>
<name>A0ABV5Q739_9ACTN</name>
<sequence length="179" mass="16950">MSYGNQGGSGGYGEQPPGGGYGPPAGGQGSGGYGPPSGGQGSGGYGPPPGQGSGGYGAGGYGSGGYGAQPPGGGYPPPGGGYDPYGGGYGGPPPSKTNGMAIATLICGLVGLITCGLASIVGAILGHISLGQIKRTGEEGKGMALAGLILSYVGLAGWVLFLILWIGLFGWAASVSSSY</sequence>
<keyword evidence="2" id="KW-0472">Membrane</keyword>
<dbReference type="EMBL" id="JBHMCE010000009">
    <property type="protein sequence ID" value="MFB9530768.1"/>
    <property type="molecule type" value="Genomic_DNA"/>
</dbReference>
<evidence type="ECO:0000313" key="4">
    <source>
        <dbReference type="EMBL" id="MFB9530768.1"/>
    </source>
</evidence>
<protein>
    <submittedName>
        <fullName evidence="4">DUF4190 domain-containing protein</fullName>
    </submittedName>
</protein>
<comment type="caution">
    <text evidence="4">The sequence shown here is derived from an EMBL/GenBank/DDBJ whole genome shotgun (WGS) entry which is preliminary data.</text>
</comment>
<evidence type="ECO:0000259" key="3">
    <source>
        <dbReference type="Pfam" id="PF13828"/>
    </source>
</evidence>
<feature type="transmembrane region" description="Helical" evidence="2">
    <location>
        <begin position="100"/>
        <end position="125"/>
    </location>
</feature>
<evidence type="ECO:0000256" key="1">
    <source>
        <dbReference type="SAM" id="MobiDB-lite"/>
    </source>
</evidence>
<feature type="region of interest" description="Disordered" evidence="1">
    <location>
        <begin position="1"/>
        <end position="61"/>
    </location>
</feature>
<dbReference type="Proteomes" id="UP001589646">
    <property type="component" value="Unassembled WGS sequence"/>
</dbReference>
<gene>
    <name evidence="4" type="ORF">ACFFRN_29595</name>
</gene>
<reference evidence="4 5" key="1">
    <citation type="submission" date="2024-09" db="EMBL/GenBank/DDBJ databases">
        <authorList>
            <person name="Sun Q."/>
            <person name="Mori K."/>
        </authorList>
    </citation>
    <scope>NUCLEOTIDE SEQUENCE [LARGE SCALE GENOMIC DNA]</scope>
    <source>
        <strain evidence="4 5">JCM 3323</strain>
    </source>
</reference>
<keyword evidence="2" id="KW-0812">Transmembrane</keyword>
<organism evidence="4 5">
    <name type="scientific">Nonomuraea roseola</name>
    <dbReference type="NCBI Taxonomy" id="46179"/>
    <lineage>
        <taxon>Bacteria</taxon>
        <taxon>Bacillati</taxon>
        <taxon>Actinomycetota</taxon>
        <taxon>Actinomycetes</taxon>
        <taxon>Streptosporangiales</taxon>
        <taxon>Streptosporangiaceae</taxon>
        <taxon>Nonomuraea</taxon>
    </lineage>
</organism>
<evidence type="ECO:0000256" key="2">
    <source>
        <dbReference type="SAM" id="Phobius"/>
    </source>
</evidence>
<dbReference type="Pfam" id="PF13828">
    <property type="entry name" value="DUF4190"/>
    <property type="match status" value="1"/>
</dbReference>
<evidence type="ECO:0000313" key="5">
    <source>
        <dbReference type="Proteomes" id="UP001589646"/>
    </source>
</evidence>
<dbReference type="RefSeq" id="WP_346120879.1">
    <property type="nucleotide sequence ID" value="NZ_BAAAXC010000012.1"/>
</dbReference>
<accession>A0ABV5Q739</accession>
<feature type="transmembrane region" description="Helical" evidence="2">
    <location>
        <begin position="145"/>
        <end position="173"/>
    </location>
</feature>
<keyword evidence="5" id="KW-1185">Reference proteome</keyword>
<proteinExistence type="predicted"/>
<feature type="domain" description="DUF4190" evidence="3">
    <location>
        <begin position="100"/>
        <end position="161"/>
    </location>
</feature>
<feature type="region of interest" description="Disordered" evidence="1">
    <location>
        <begin position="69"/>
        <end position="88"/>
    </location>
</feature>
<dbReference type="InterPro" id="IPR025241">
    <property type="entry name" value="DUF4190"/>
</dbReference>